<dbReference type="EMBL" id="FORR01000023">
    <property type="protein sequence ID" value="SFJ80007.1"/>
    <property type="molecule type" value="Genomic_DNA"/>
</dbReference>
<dbReference type="Proteomes" id="UP000199545">
    <property type="component" value="Unassembled WGS sequence"/>
</dbReference>
<proteinExistence type="predicted"/>
<accession>A0A1I3UE05</accession>
<name>A0A1I3UE05_9BACL</name>
<sequence length="1083" mass="126432">MIDKLLHKLEPLCHSERIRYMIQLGRNWRMKGDQDAQEIIAQLEQGDFYQRYLALYSCYGSLDAQHVMRAMGDSSRTIRSLATKLAVLICDDQQICTLLDQSPLSTRTRLLKGLWKRKRFQCIDTYLEQMAAKQDPKFVEYLAFGSPSLIEKYIHIWINRTHSDLWTRIARNYPRQMVDLLQQQLQQGKFQKQWLWCIRIVLPILVEHCPEQTLSLVDALRHHVSLTQIPLTPLSKRCPNEIVKMILETEEEIPIQLGPIAHRLNPEQLLALIKKQPQTLLQSRNPVHWFRRLDPETRIQVFQACQYQWRNQDGLISPDILSLLPGELREQEARRHLRLPWIQAGDDPYLRLSYVEFLTWNEMMKEVTPHLNSPEESLRAHALSKLILSVRFQRKHLSDMLAIVKEKRYEPDPVKSEIFHSLAQLPPSIWKNTHLIELDIILRSAFDAKDLSHQTSSFIQDLLIRMIPFHPKWALEWITILMKERGTIYLTSLEQRFTDDDIHQLKPIILPILQAWRHRERDPQLLNFAESLGKRLQVFDELIDLLEDALMDITSHSIGDRILHVIQKYRPDRFRTLVPKLLEHDQSWIVFTAIHEYVHKHRQDLLTRYHYLERRYRGRFTTGKTHIIFLLDRGFQRWSTKQQELYGKLLIQVIMDSKQDLPTVQTAIRQLSQLPCLDPTFLVQLAKNAREPIRDWALQALGRLDSGQGVSTLIEALQDNRARVAIYALRQALIDMPPKQAVSILLQTPQDKVTVFKEVVRLLGDLQNDEAYQELLKIAKKPLHRDVRIALHRALWNYLEQEETWKIFSEDASSDDPHIARSICRIPADIMSSDVKTRWIQLLQSMLKHPEISVRLNVLSQWITLAQMDQLEDPGTELLPSLLRCLQSSAETEVTLSASAIYHIYKEMPSPAIGQVFKQILPNRRVLKIALDVLFEQIQWRRHWNGAQLEQTVREVVKVLASDPLTIGFRLSLIIQVLPWPEVMQECQSAVARNEITAEALITAIHTFEQLSSNRNLKGMEELELAFSSSSHEYLRRLALAALVSQAKQNGWKAKYIQRLKQYRQDSSPLVASAAQFTLPEQE</sequence>
<dbReference type="RefSeq" id="WP_093231438.1">
    <property type="nucleotide sequence ID" value="NZ_FORR01000023.1"/>
</dbReference>
<dbReference type="SUPFAM" id="SSF48371">
    <property type="entry name" value="ARM repeat"/>
    <property type="match status" value="1"/>
</dbReference>
<dbReference type="InterPro" id="IPR016024">
    <property type="entry name" value="ARM-type_fold"/>
</dbReference>
<evidence type="ECO:0000313" key="2">
    <source>
        <dbReference type="Proteomes" id="UP000199545"/>
    </source>
</evidence>
<gene>
    <name evidence="1" type="ORF">SAMN05421852_1239</name>
</gene>
<evidence type="ECO:0008006" key="3">
    <source>
        <dbReference type="Google" id="ProtNLM"/>
    </source>
</evidence>
<dbReference type="AlphaFoldDB" id="A0A1I3UE05"/>
<reference evidence="1 2" key="1">
    <citation type="submission" date="2016-10" db="EMBL/GenBank/DDBJ databases">
        <authorList>
            <person name="de Groot N.N."/>
        </authorList>
    </citation>
    <scope>NUCLEOTIDE SEQUENCE [LARGE SCALE GENOMIC DNA]</scope>
    <source>
        <strain evidence="1 2">DSM 44778</strain>
    </source>
</reference>
<organism evidence="1 2">
    <name type="scientific">Thermoflavimicrobium dichotomicum</name>
    <dbReference type="NCBI Taxonomy" id="46223"/>
    <lineage>
        <taxon>Bacteria</taxon>
        <taxon>Bacillati</taxon>
        <taxon>Bacillota</taxon>
        <taxon>Bacilli</taxon>
        <taxon>Bacillales</taxon>
        <taxon>Thermoactinomycetaceae</taxon>
        <taxon>Thermoflavimicrobium</taxon>
    </lineage>
</organism>
<dbReference type="InterPro" id="IPR011989">
    <property type="entry name" value="ARM-like"/>
</dbReference>
<dbReference type="STRING" id="46223.SAMN05421852_1239"/>
<keyword evidence="2" id="KW-1185">Reference proteome</keyword>
<evidence type="ECO:0000313" key="1">
    <source>
        <dbReference type="EMBL" id="SFJ80007.1"/>
    </source>
</evidence>
<protein>
    <recommendedName>
        <fullName evidence="3">HEAT repeat-containing protein</fullName>
    </recommendedName>
</protein>
<dbReference type="Gene3D" id="1.25.10.10">
    <property type="entry name" value="Leucine-rich Repeat Variant"/>
    <property type="match status" value="1"/>
</dbReference>
<dbReference type="OrthoDB" id="2077833at2"/>